<gene>
    <name evidence="8" type="ORF">Sradi_6994000</name>
</gene>
<dbReference type="InterPro" id="IPR050638">
    <property type="entry name" value="AA-Vitamin_Transporters"/>
</dbReference>
<dbReference type="InterPro" id="IPR037185">
    <property type="entry name" value="EmrE-like"/>
</dbReference>
<dbReference type="GO" id="GO:0016020">
    <property type="term" value="C:membrane"/>
    <property type="evidence" value="ECO:0007669"/>
    <property type="project" value="UniProtKB-SubCell"/>
</dbReference>
<dbReference type="GO" id="GO:0009507">
    <property type="term" value="C:chloroplast"/>
    <property type="evidence" value="ECO:0007669"/>
    <property type="project" value="TreeGrafter"/>
</dbReference>
<evidence type="ECO:0000256" key="1">
    <source>
        <dbReference type="ARBA" id="ARBA00004141"/>
    </source>
</evidence>
<sequence>MAWSCCCCSSTPATTSAVAVVVPAINAAARARNGLSIAPRKQNVSSQLMWRGNRKFGVELTDFRARSKSTESGLRTEPSTSDEIDCIGTGLDVECVVTPADKLSENPKQAGDGSVATTSDLFELAETALEWGLLISPFFFWGTAMVAMKEVLPKTGPFFVSAFRLVPAGFLLVGFAASRGRAFPSGLNAWLSISAFAFIDASCFQGFLAEGLERTSAGLGSVIIDSQPLTVAILASLFFGESIGYIGAAGLVLGVLGLLLLEVPALNFDANNFSLWGSGEWWMLLAAQSMAIGTVMVRWVSKYSDPVMATGWVVPSPFTVTEKYYRTFCLAFELEEGNDERRQLMKIFTLTTSDVLALLYTSIFGSAISYGVFFYNATRGSLTKLSSLTFLTPMFASVFGLLALIDVSVYECVPTSKHQVKLVRSSFVEAFSTAVSFILVRPSPHYNWLERSLLSLPSIWLTTKRRQYERQFMNGSCKLPNNLMLARVQRPVSLLVKWLFLEVQCG</sequence>
<comment type="similarity">
    <text evidence="2">Belongs to the drug/metabolite transporter (DMT) superfamily. Plant drug/metabolite exporter (P-DME) (TC 2.A.7.4) family.</text>
</comment>
<evidence type="ECO:0000256" key="2">
    <source>
        <dbReference type="ARBA" id="ARBA00007635"/>
    </source>
</evidence>
<feature type="transmembrane region" description="Helical" evidence="6">
    <location>
        <begin position="128"/>
        <end position="146"/>
    </location>
</feature>
<dbReference type="SUPFAM" id="SSF103481">
    <property type="entry name" value="Multidrug resistance efflux transporter EmrE"/>
    <property type="match status" value="1"/>
</dbReference>
<dbReference type="EMBL" id="JACGWJ010000444">
    <property type="protein sequence ID" value="KAL0292308.1"/>
    <property type="molecule type" value="Genomic_DNA"/>
</dbReference>
<evidence type="ECO:0000256" key="6">
    <source>
        <dbReference type="SAM" id="Phobius"/>
    </source>
</evidence>
<protein>
    <submittedName>
        <fullName evidence="8">WAT1-related protein, chloroplastic</fullName>
    </submittedName>
</protein>
<evidence type="ECO:0000256" key="3">
    <source>
        <dbReference type="ARBA" id="ARBA00022692"/>
    </source>
</evidence>
<keyword evidence="4 6" id="KW-1133">Transmembrane helix</keyword>
<feature type="domain" description="EamA" evidence="7">
    <location>
        <begin position="350"/>
        <end position="404"/>
    </location>
</feature>
<comment type="subcellular location">
    <subcellularLocation>
        <location evidence="1">Membrane</location>
        <topology evidence="1">Multi-pass membrane protein</topology>
    </subcellularLocation>
</comment>
<feature type="transmembrane region" description="Helical" evidence="6">
    <location>
        <begin position="158"/>
        <end position="177"/>
    </location>
</feature>
<dbReference type="InterPro" id="IPR000620">
    <property type="entry name" value="EamA_dom"/>
</dbReference>
<accession>A0AAW2JEQ5</accession>
<keyword evidence="3 6" id="KW-0812">Transmembrane</keyword>
<proteinExistence type="inferred from homology"/>
<dbReference type="PANTHER" id="PTHR32322:SF2">
    <property type="entry name" value="EAMA DOMAIN-CONTAINING PROTEIN"/>
    <property type="match status" value="1"/>
</dbReference>
<comment type="caution">
    <text evidence="8">The sequence shown here is derived from an EMBL/GenBank/DDBJ whole genome shotgun (WGS) entry which is preliminary data.</text>
</comment>
<dbReference type="AlphaFoldDB" id="A0AAW2JEQ5"/>
<dbReference type="Pfam" id="PF00892">
    <property type="entry name" value="EamA"/>
    <property type="match status" value="2"/>
</dbReference>
<feature type="transmembrane region" description="Helical" evidence="6">
    <location>
        <begin position="387"/>
        <end position="410"/>
    </location>
</feature>
<name>A0AAW2JEQ5_SESRA</name>
<feature type="transmembrane region" description="Helical" evidence="6">
    <location>
        <begin position="189"/>
        <end position="208"/>
    </location>
</feature>
<organism evidence="8">
    <name type="scientific">Sesamum radiatum</name>
    <name type="common">Black benniseed</name>
    <dbReference type="NCBI Taxonomy" id="300843"/>
    <lineage>
        <taxon>Eukaryota</taxon>
        <taxon>Viridiplantae</taxon>
        <taxon>Streptophyta</taxon>
        <taxon>Embryophyta</taxon>
        <taxon>Tracheophyta</taxon>
        <taxon>Spermatophyta</taxon>
        <taxon>Magnoliopsida</taxon>
        <taxon>eudicotyledons</taxon>
        <taxon>Gunneridae</taxon>
        <taxon>Pentapetalae</taxon>
        <taxon>asterids</taxon>
        <taxon>lamiids</taxon>
        <taxon>Lamiales</taxon>
        <taxon>Pedaliaceae</taxon>
        <taxon>Sesamum</taxon>
    </lineage>
</organism>
<reference evidence="8" key="2">
    <citation type="journal article" date="2024" name="Plant">
        <title>Genomic evolution and insights into agronomic trait innovations of Sesamum species.</title>
        <authorList>
            <person name="Miao H."/>
            <person name="Wang L."/>
            <person name="Qu L."/>
            <person name="Liu H."/>
            <person name="Sun Y."/>
            <person name="Le M."/>
            <person name="Wang Q."/>
            <person name="Wei S."/>
            <person name="Zheng Y."/>
            <person name="Lin W."/>
            <person name="Duan Y."/>
            <person name="Cao H."/>
            <person name="Xiong S."/>
            <person name="Wang X."/>
            <person name="Wei L."/>
            <person name="Li C."/>
            <person name="Ma Q."/>
            <person name="Ju M."/>
            <person name="Zhao R."/>
            <person name="Li G."/>
            <person name="Mu C."/>
            <person name="Tian Q."/>
            <person name="Mei H."/>
            <person name="Zhang T."/>
            <person name="Gao T."/>
            <person name="Zhang H."/>
        </authorList>
    </citation>
    <scope>NUCLEOTIDE SEQUENCE</scope>
    <source>
        <strain evidence="8">G02</strain>
    </source>
</reference>
<dbReference type="PANTHER" id="PTHR32322">
    <property type="entry name" value="INNER MEMBRANE TRANSPORTER"/>
    <property type="match status" value="1"/>
</dbReference>
<feature type="domain" description="EamA" evidence="7">
    <location>
        <begin position="133"/>
        <end position="261"/>
    </location>
</feature>
<feature type="transmembrane region" description="Helical" evidence="6">
    <location>
        <begin position="229"/>
        <end position="261"/>
    </location>
</feature>
<keyword evidence="5 6" id="KW-0472">Membrane</keyword>
<evidence type="ECO:0000256" key="4">
    <source>
        <dbReference type="ARBA" id="ARBA00022989"/>
    </source>
</evidence>
<feature type="transmembrane region" description="Helical" evidence="6">
    <location>
        <begin position="281"/>
        <end position="300"/>
    </location>
</feature>
<evidence type="ECO:0000256" key="5">
    <source>
        <dbReference type="ARBA" id="ARBA00023136"/>
    </source>
</evidence>
<evidence type="ECO:0000313" key="8">
    <source>
        <dbReference type="EMBL" id="KAL0292308.1"/>
    </source>
</evidence>
<feature type="transmembrane region" description="Helical" evidence="6">
    <location>
        <begin position="355"/>
        <end position="375"/>
    </location>
</feature>
<reference evidence="8" key="1">
    <citation type="submission" date="2020-06" db="EMBL/GenBank/DDBJ databases">
        <authorList>
            <person name="Li T."/>
            <person name="Hu X."/>
            <person name="Zhang T."/>
            <person name="Song X."/>
            <person name="Zhang H."/>
            <person name="Dai N."/>
            <person name="Sheng W."/>
            <person name="Hou X."/>
            <person name="Wei L."/>
        </authorList>
    </citation>
    <scope>NUCLEOTIDE SEQUENCE</scope>
    <source>
        <strain evidence="8">G02</strain>
        <tissue evidence="8">Leaf</tissue>
    </source>
</reference>
<evidence type="ECO:0000259" key="7">
    <source>
        <dbReference type="Pfam" id="PF00892"/>
    </source>
</evidence>